<dbReference type="Gene3D" id="1.10.840.10">
    <property type="entry name" value="Ras guanine-nucleotide exchange factors catalytic domain"/>
    <property type="match status" value="1"/>
</dbReference>
<dbReference type="PROSITE" id="PS50009">
    <property type="entry name" value="RASGEF_CAT"/>
    <property type="match status" value="1"/>
</dbReference>
<dbReference type="EMBL" id="VIIS01001957">
    <property type="protein sequence ID" value="KAF0290411.1"/>
    <property type="molecule type" value="Genomic_DNA"/>
</dbReference>
<evidence type="ECO:0000259" key="4">
    <source>
        <dbReference type="PROSITE" id="PS50009"/>
    </source>
</evidence>
<dbReference type="InterPro" id="IPR019804">
    <property type="entry name" value="Ras_G-nucl-exch_fac_CS"/>
</dbReference>
<dbReference type="InterPro" id="IPR011993">
    <property type="entry name" value="PH-like_dom_sf"/>
</dbReference>
<feature type="domain" description="N-terminal Ras-GEF" evidence="6">
    <location>
        <begin position="449"/>
        <end position="598"/>
    </location>
</feature>
<gene>
    <name evidence="7" type="primary">Sos2_0</name>
    <name evidence="7" type="ORF">FJT64_011390</name>
</gene>
<dbReference type="PROSITE" id="PS50003">
    <property type="entry name" value="PH_DOMAIN"/>
    <property type="match status" value="1"/>
</dbReference>
<dbReference type="PROSITE" id="PS00720">
    <property type="entry name" value="RASGEF"/>
    <property type="match status" value="1"/>
</dbReference>
<dbReference type="InterPro" id="IPR001895">
    <property type="entry name" value="RASGEF_cat_dom"/>
</dbReference>
<accession>A0A6A4VMA7</accession>
<evidence type="ECO:0000259" key="5">
    <source>
        <dbReference type="PROSITE" id="PS50010"/>
    </source>
</evidence>
<evidence type="ECO:0000256" key="1">
    <source>
        <dbReference type="ARBA" id="ARBA00022658"/>
    </source>
</evidence>
<evidence type="ECO:0000259" key="6">
    <source>
        <dbReference type="PROSITE" id="PS50212"/>
    </source>
</evidence>
<dbReference type="Gene3D" id="6.10.250.3060">
    <property type="match status" value="1"/>
</dbReference>
<dbReference type="CDD" id="cd01261">
    <property type="entry name" value="PH_SOS"/>
    <property type="match status" value="1"/>
</dbReference>
<dbReference type="OrthoDB" id="546434at2759"/>
<reference evidence="7 8" key="1">
    <citation type="submission" date="2019-07" db="EMBL/GenBank/DDBJ databases">
        <title>Draft genome assembly of a fouling barnacle, Amphibalanus amphitrite (Darwin, 1854): The first reference genome for Thecostraca.</title>
        <authorList>
            <person name="Kim W."/>
        </authorList>
    </citation>
    <scope>NUCLEOTIDE SEQUENCE [LARGE SCALE GENOMIC DNA]</scope>
    <source>
        <strain evidence="7">SNU_AA5</strain>
        <tissue evidence="7">Soma without cirri and trophi</tissue>
    </source>
</reference>
<dbReference type="GO" id="GO:0007265">
    <property type="term" value="P:Ras protein signal transduction"/>
    <property type="evidence" value="ECO:0007669"/>
    <property type="project" value="TreeGrafter"/>
</dbReference>
<dbReference type="InterPro" id="IPR008937">
    <property type="entry name" value="Ras-like_GEF"/>
</dbReference>
<feature type="domain" description="Ras-GEF" evidence="4">
    <location>
        <begin position="645"/>
        <end position="856"/>
    </location>
</feature>
<name>A0A6A4VMA7_AMPAM</name>
<dbReference type="Gene3D" id="1.20.870.10">
    <property type="entry name" value="Son of sevenless (SoS) protein Chain: S domain 1"/>
    <property type="match status" value="1"/>
</dbReference>
<dbReference type="SMART" id="SM00325">
    <property type="entry name" value="RhoGEF"/>
    <property type="match status" value="1"/>
</dbReference>
<dbReference type="SMART" id="SM00233">
    <property type="entry name" value="PH"/>
    <property type="match status" value="1"/>
</dbReference>
<dbReference type="SUPFAM" id="SSF50729">
    <property type="entry name" value="PH domain-like"/>
    <property type="match status" value="1"/>
</dbReference>
<sequence length="856" mass="98800">MPRLSRPHVPHPPTSDNPLPAAVRQVLMDMFEQDDDVSAFSAIEDEPVTAINYDEAVKEIILEEKQYMRDLNLILKVFKVQIERTNQTTPRDMELIFSNLSDVYECTATVLGQLEDTLEMTDDGWHLSVGSCFEELAEDSEFDVYEKYTTDVLEPQCREHLSSLLEQTEIYNRLGTAGHGFREAVKYVLPKLLLLPVAHVLKYFDNIKMLCHLAQTEDDREVLEQAQGMLKPLQTQLERIVSNSGVTVLPRRKAGDPPARNNRSLRQASLQKMNEVQRSIDGWEGKDISQCGCSEFVKEGVLGKVGSGRKLTERHVFLFDGLIVLCKPNSRRSSVTGPVAEFRLKEKFQIRKVEIKDREDSDDLRFTFEIAPREQSSVILFAKTAQDKNEWMASLIMLNTKSMLDRSLDMILLDEEKKNPLRLPDPELYPFAEPDSPENIVLEQPESGGVPLIKGATLTKLTERLTYHMYADPMFVRTFLTTFRSFCTAQELLTLLLKRYNIPEPAALADQSPTPTGLDTKAVKATLRDDNKRFRKEYSQPVKFRVLNVLRHWVDHHFYDFERDQKLLLRLESFLTEIRGKVMRKWAESITKIIQRKKKRDELKPEVVFGVDRSPPPTEWHVYKSEDDWKHPPDDSGVMLLLLLHPIEVARQLTLLEFDLYRAVKPAELVGSVWTKENKQQASPNLLRMIHHNTNVTRWLEKCVVDTDNIDERRAVVSRIIEIMVVLQELNNFSGVLEVVAALDSAAVHRLTLTFEEIVPKLDRALEEARELCHDHYKKYQEKLRSINPPCVPFFGMYLTNILHIDEGNPDFLPKSDRLINFSKRRKVAEITGEIQQYQNQPYCLKPVPKIRVSRQ</sequence>
<evidence type="ECO:0000259" key="3">
    <source>
        <dbReference type="PROSITE" id="PS50003"/>
    </source>
</evidence>
<dbReference type="InterPro" id="IPR000651">
    <property type="entry name" value="Ras-like_Gua-exchang_fac_N"/>
</dbReference>
<protein>
    <submittedName>
        <fullName evidence="7">Son of sevenless 2</fullName>
    </submittedName>
</protein>
<dbReference type="InterPro" id="IPR023578">
    <property type="entry name" value="Ras_GEF_dom_sf"/>
</dbReference>
<organism evidence="7 8">
    <name type="scientific">Amphibalanus amphitrite</name>
    <name type="common">Striped barnacle</name>
    <name type="synonym">Balanus amphitrite</name>
    <dbReference type="NCBI Taxonomy" id="1232801"/>
    <lineage>
        <taxon>Eukaryota</taxon>
        <taxon>Metazoa</taxon>
        <taxon>Ecdysozoa</taxon>
        <taxon>Arthropoda</taxon>
        <taxon>Crustacea</taxon>
        <taxon>Multicrustacea</taxon>
        <taxon>Cirripedia</taxon>
        <taxon>Thoracica</taxon>
        <taxon>Thoracicalcarea</taxon>
        <taxon>Balanomorpha</taxon>
        <taxon>Balanoidea</taxon>
        <taxon>Balanidae</taxon>
        <taxon>Amphibalaninae</taxon>
        <taxon>Amphibalanus</taxon>
    </lineage>
</organism>
<dbReference type="PANTHER" id="PTHR23113:SF363">
    <property type="entry name" value="PROTEIN SON OF SEVENLESS"/>
    <property type="match status" value="1"/>
</dbReference>
<feature type="domain" description="PH" evidence="3">
    <location>
        <begin position="295"/>
        <end position="400"/>
    </location>
</feature>
<feature type="domain" description="DH" evidence="5">
    <location>
        <begin position="52"/>
        <end position="240"/>
    </location>
</feature>
<dbReference type="Pfam" id="PF00621">
    <property type="entry name" value="RhoGEF"/>
    <property type="match status" value="1"/>
</dbReference>
<evidence type="ECO:0000256" key="2">
    <source>
        <dbReference type="PROSITE-ProRule" id="PRU00168"/>
    </source>
</evidence>
<dbReference type="Pfam" id="PF00617">
    <property type="entry name" value="RasGEF"/>
    <property type="match status" value="1"/>
</dbReference>
<dbReference type="CDD" id="cd00155">
    <property type="entry name" value="RasGEF"/>
    <property type="match status" value="1"/>
</dbReference>
<dbReference type="InterPro" id="IPR001849">
    <property type="entry name" value="PH_domain"/>
</dbReference>
<evidence type="ECO:0000313" key="8">
    <source>
        <dbReference type="Proteomes" id="UP000440578"/>
    </source>
</evidence>
<dbReference type="AlphaFoldDB" id="A0A6A4VMA7"/>
<keyword evidence="8" id="KW-1185">Reference proteome</keyword>
<dbReference type="SUPFAM" id="SSF48065">
    <property type="entry name" value="DBL homology domain (DH-domain)"/>
    <property type="match status" value="1"/>
</dbReference>
<evidence type="ECO:0000313" key="7">
    <source>
        <dbReference type="EMBL" id="KAF0290411.1"/>
    </source>
</evidence>
<proteinExistence type="predicted"/>
<dbReference type="CDD" id="cd06224">
    <property type="entry name" value="REM"/>
    <property type="match status" value="1"/>
</dbReference>
<keyword evidence="1 2" id="KW-0344">Guanine-nucleotide releasing factor</keyword>
<dbReference type="SUPFAM" id="SSF48366">
    <property type="entry name" value="Ras GEF"/>
    <property type="match status" value="1"/>
</dbReference>
<dbReference type="GO" id="GO:0005886">
    <property type="term" value="C:plasma membrane"/>
    <property type="evidence" value="ECO:0007669"/>
    <property type="project" value="TreeGrafter"/>
</dbReference>
<dbReference type="Pfam" id="PF00618">
    <property type="entry name" value="RasGEF_N"/>
    <property type="match status" value="1"/>
</dbReference>
<dbReference type="SMART" id="SM00229">
    <property type="entry name" value="RasGEFN"/>
    <property type="match status" value="1"/>
</dbReference>
<dbReference type="SMART" id="SM00147">
    <property type="entry name" value="RasGEF"/>
    <property type="match status" value="1"/>
</dbReference>
<dbReference type="Proteomes" id="UP000440578">
    <property type="component" value="Unassembled WGS sequence"/>
</dbReference>
<dbReference type="InterPro" id="IPR036964">
    <property type="entry name" value="RASGEF_cat_dom_sf"/>
</dbReference>
<dbReference type="Gene3D" id="2.30.29.30">
    <property type="entry name" value="Pleckstrin-homology domain (PH domain)/Phosphotyrosine-binding domain (PTB)"/>
    <property type="match status" value="1"/>
</dbReference>
<dbReference type="GO" id="GO:0005085">
    <property type="term" value="F:guanyl-nucleotide exchange factor activity"/>
    <property type="evidence" value="ECO:0007669"/>
    <property type="project" value="UniProtKB-KW"/>
</dbReference>
<dbReference type="InterPro" id="IPR035899">
    <property type="entry name" value="DBL_dom_sf"/>
</dbReference>
<dbReference type="PROSITE" id="PS50212">
    <property type="entry name" value="RASGEF_NTER"/>
    <property type="match status" value="1"/>
</dbReference>
<dbReference type="Gene3D" id="1.20.900.10">
    <property type="entry name" value="Dbl homology (DH) domain"/>
    <property type="match status" value="1"/>
</dbReference>
<dbReference type="InterPro" id="IPR000219">
    <property type="entry name" value="DH_dom"/>
</dbReference>
<comment type="caution">
    <text evidence="7">The sequence shown here is derived from an EMBL/GenBank/DDBJ whole genome shotgun (WGS) entry which is preliminary data.</text>
</comment>
<dbReference type="Pfam" id="PF22697">
    <property type="entry name" value="SOS1_NGEF_PH"/>
    <property type="match status" value="1"/>
</dbReference>
<dbReference type="PROSITE" id="PS50010">
    <property type="entry name" value="DH_2"/>
    <property type="match status" value="1"/>
</dbReference>
<dbReference type="PANTHER" id="PTHR23113">
    <property type="entry name" value="GUANINE NUCLEOTIDE EXCHANGE FACTOR"/>
    <property type="match status" value="1"/>
</dbReference>
<dbReference type="InterPro" id="IPR055251">
    <property type="entry name" value="SOS1_NGEF_PH"/>
</dbReference>